<reference evidence="1" key="1">
    <citation type="submission" date="2018-02" db="EMBL/GenBank/DDBJ databases">
        <title>Rhizophora mucronata_Transcriptome.</title>
        <authorList>
            <person name="Meera S.P."/>
            <person name="Sreeshan A."/>
            <person name="Augustine A."/>
        </authorList>
    </citation>
    <scope>NUCLEOTIDE SEQUENCE</scope>
    <source>
        <tissue evidence="1">Leaf</tissue>
    </source>
</reference>
<evidence type="ECO:0000313" key="1">
    <source>
        <dbReference type="EMBL" id="MBW85800.1"/>
    </source>
</evidence>
<name>A0A2P2IX60_RHIMU</name>
<organism evidence="1">
    <name type="scientific">Rhizophora mucronata</name>
    <name type="common">Asiatic mangrove</name>
    <dbReference type="NCBI Taxonomy" id="61149"/>
    <lineage>
        <taxon>Eukaryota</taxon>
        <taxon>Viridiplantae</taxon>
        <taxon>Streptophyta</taxon>
        <taxon>Embryophyta</taxon>
        <taxon>Tracheophyta</taxon>
        <taxon>Spermatophyta</taxon>
        <taxon>Magnoliopsida</taxon>
        <taxon>eudicotyledons</taxon>
        <taxon>Gunneridae</taxon>
        <taxon>Pentapetalae</taxon>
        <taxon>rosids</taxon>
        <taxon>fabids</taxon>
        <taxon>Malpighiales</taxon>
        <taxon>Rhizophoraceae</taxon>
        <taxon>Rhizophora</taxon>
    </lineage>
</organism>
<sequence>MLIKITSKILRRKAYLTEDNLL</sequence>
<accession>A0A2P2IX60</accession>
<proteinExistence type="predicted"/>
<protein>
    <submittedName>
        <fullName evidence="1">Uncharacterized protein</fullName>
    </submittedName>
</protein>
<dbReference type="EMBL" id="GGEC01005317">
    <property type="protein sequence ID" value="MBW85800.1"/>
    <property type="molecule type" value="Transcribed_RNA"/>
</dbReference>
<dbReference type="AlphaFoldDB" id="A0A2P2IX60"/>